<dbReference type="PANTHER" id="PTHR43847:SF1">
    <property type="entry name" value="BLL3993 PROTEIN"/>
    <property type="match status" value="1"/>
</dbReference>
<evidence type="ECO:0000256" key="4">
    <source>
        <dbReference type="ARBA" id="ARBA00023136"/>
    </source>
</evidence>
<keyword evidence="6" id="KW-0808">Transferase</keyword>
<name>A0ABW2RI04_9BACL</name>
<dbReference type="InterPro" id="IPR007269">
    <property type="entry name" value="ICMT_MeTrfase"/>
</dbReference>
<evidence type="ECO:0000313" key="7">
    <source>
        <dbReference type="Proteomes" id="UP001596500"/>
    </source>
</evidence>
<dbReference type="RefSeq" id="WP_379863803.1">
    <property type="nucleotide sequence ID" value="NZ_JBHTBW010000013.1"/>
</dbReference>
<evidence type="ECO:0000313" key="6">
    <source>
        <dbReference type="EMBL" id="MFC7440522.1"/>
    </source>
</evidence>
<dbReference type="Pfam" id="PF04140">
    <property type="entry name" value="ICMT"/>
    <property type="match status" value="1"/>
</dbReference>
<evidence type="ECO:0000256" key="1">
    <source>
        <dbReference type="ARBA" id="ARBA00004141"/>
    </source>
</evidence>
<evidence type="ECO:0000256" key="3">
    <source>
        <dbReference type="ARBA" id="ARBA00022989"/>
    </source>
</evidence>
<keyword evidence="4 5" id="KW-0472">Membrane</keyword>
<dbReference type="EC" id="2.1.1.100" evidence="6"/>
<dbReference type="Gene3D" id="1.20.120.1630">
    <property type="match status" value="1"/>
</dbReference>
<evidence type="ECO:0000256" key="2">
    <source>
        <dbReference type="ARBA" id="ARBA00022692"/>
    </source>
</evidence>
<comment type="caution">
    <text evidence="6">The sequence shown here is derived from an EMBL/GenBank/DDBJ whole genome shotgun (WGS) entry which is preliminary data.</text>
</comment>
<keyword evidence="3 5" id="KW-1133">Transmembrane helix</keyword>
<dbReference type="InterPro" id="IPR052527">
    <property type="entry name" value="Metal_cation-efflux_comp"/>
</dbReference>
<organism evidence="6 7">
    <name type="scientific">Laceyella putida</name>
    <dbReference type="NCBI Taxonomy" id="110101"/>
    <lineage>
        <taxon>Bacteria</taxon>
        <taxon>Bacillati</taxon>
        <taxon>Bacillota</taxon>
        <taxon>Bacilli</taxon>
        <taxon>Bacillales</taxon>
        <taxon>Thermoactinomycetaceae</taxon>
        <taxon>Laceyella</taxon>
    </lineage>
</organism>
<feature type="transmembrane region" description="Helical" evidence="5">
    <location>
        <begin position="186"/>
        <end position="205"/>
    </location>
</feature>
<dbReference type="GO" id="GO:0004671">
    <property type="term" value="F:protein C-terminal S-isoprenylcysteine carboxyl O-methyltransferase activity"/>
    <property type="evidence" value="ECO:0007669"/>
    <property type="project" value="UniProtKB-EC"/>
</dbReference>
<dbReference type="EMBL" id="JBHTBW010000013">
    <property type="protein sequence ID" value="MFC7440522.1"/>
    <property type="molecule type" value="Genomic_DNA"/>
</dbReference>
<dbReference type="Proteomes" id="UP001596500">
    <property type="component" value="Unassembled WGS sequence"/>
</dbReference>
<feature type="transmembrane region" description="Helical" evidence="5">
    <location>
        <begin position="112"/>
        <end position="133"/>
    </location>
</feature>
<accession>A0ABW2RI04</accession>
<dbReference type="GO" id="GO:0032259">
    <property type="term" value="P:methylation"/>
    <property type="evidence" value="ECO:0007669"/>
    <property type="project" value="UniProtKB-KW"/>
</dbReference>
<protein>
    <submittedName>
        <fullName evidence="6">Methyltransferase family protein</fullName>
        <ecNumber evidence="6">2.1.1.100</ecNumber>
        <ecNumber evidence="6">2.1.1.334</ecNumber>
    </submittedName>
</protein>
<dbReference type="EC" id="2.1.1.334" evidence="6"/>
<feature type="transmembrane region" description="Helical" evidence="5">
    <location>
        <begin position="12"/>
        <end position="35"/>
    </location>
</feature>
<dbReference type="PANTHER" id="PTHR43847">
    <property type="entry name" value="BLL3993 PROTEIN"/>
    <property type="match status" value="1"/>
</dbReference>
<sequence length="234" mass="26836">MTTENQKMTVGGFIFSSLVTILIFPAVILFASGNWLWLEGWIFSLWFDAMVLSNMIYLYRYDPALLAERSKLPGSDNQKQWDKYLLTGIYLLAIVWLIIMPLDAKRFGWSPFFPVWLKVLGGLALLPALYLIYQATVENTFLSTLVRIQTDRKHHVISTGVYGFVRHPLYLGCLLMILGAPLLLGSMYGLIIGLIVVMVLVGRIIGEEKMLVNELEGYEDYKKKVKYRLIPFVW</sequence>
<keyword evidence="7" id="KW-1185">Reference proteome</keyword>
<feature type="transmembrane region" description="Helical" evidence="5">
    <location>
        <begin position="41"/>
        <end position="60"/>
    </location>
</feature>
<gene>
    <name evidence="6" type="ORF">ACFQNG_05080</name>
</gene>
<feature type="transmembrane region" description="Helical" evidence="5">
    <location>
        <begin position="81"/>
        <end position="100"/>
    </location>
</feature>
<comment type="subcellular location">
    <subcellularLocation>
        <location evidence="1">Membrane</location>
        <topology evidence="1">Multi-pass membrane protein</topology>
    </subcellularLocation>
</comment>
<proteinExistence type="predicted"/>
<feature type="transmembrane region" description="Helical" evidence="5">
    <location>
        <begin position="154"/>
        <end position="180"/>
    </location>
</feature>
<keyword evidence="2 5" id="KW-0812">Transmembrane</keyword>
<keyword evidence="6" id="KW-0489">Methyltransferase</keyword>
<evidence type="ECO:0000256" key="5">
    <source>
        <dbReference type="SAM" id="Phobius"/>
    </source>
</evidence>
<reference evidence="7" key="1">
    <citation type="journal article" date="2019" name="Int. J. Syst. Evol. Microbiol.">
        <title>The Global Catalogue of Microorganisms (GCM) 10K type strain sequencing project: providing services to taxonomists for standard genome sequencing and annotation.</title>
        <authorList>
            <consortium name="The Broad Institute Genomics Platform"/>
            <consortium name="The Broad Institute Genome Sequencing Center for Infectious Disease"/>
            <person name="Wu L."/>
            <person name="Ma J."/>
        </authorList>
    </citation>
    <scope>NUCLEOTIDE SEQUENCE [LARGE SCALE GENOMIC DNA]</scope>
    <source>
        <strain evidence="7">CGMCC 1.12942</strain>
    </source>
</reference>